<dbReference type="Proteomes" id="UP001458880">
    <property type="component" value="Unassembled WGS sequence"/>
</dbReference>
<evidence type="ECO:0000313" key="2">
    <source>
        <dbReference type="Proteomes" id="UP001458880"/>
    </source>
</evidence>
<dbReference type="EMBL" id="JASPKY010001140">
    <property type="protein sequence ID" value="KAK9678966.1"/>
    <property type="molecule type" value="Genomic_DNA"/>
</dbReference>
<accession>A0AAW1HR87</accession>
<sequence length="107" mass="12340">MFEEFRNNFDESNTEIDYETFCKFLVESKGKQDVITIANDLNLGLDLLLKTLVNCIKKVSTNNLKSRLKRIIKKIKIKHKGRGDSLQYDTDTDISLSQDYSTDQSEA</sequence>
<protein>
    <submittedName>
        <fullName evidence="1">Uncharacterized protein</fullName>
    </submittedName>
</protein>
<evidence type="ECO:0000313" key="1">
    <source>
        <dbReference type="EMBL" id="KAK9678966.1"/>
    </source>
</evidence>
<keyword evidence="2" id="KW-1185">Reference proteome</keyword>
<gene>
    <name evidence="1" type="ORF">QE152_g40395</name>
</gene>
<dbReference type="AlphaFoldDB" id="A0AAW1HR87"/>
<organism evidence="1 2">
    <name type="scientific">Popillia japonica</name>
    <name type="common">Japanese beetle</name>
    <dbReference type="NCBI Taxonomy" id="7064"/>
    <lineage>
        <taxon>Eukaryota</taxon>
        <taxon>Metazoa</taxon>
        <taxon>Ecdysozoa</taxon>
        <taxon>Arthropoda</taxon>
        <taxon>Hexapoda</taxon>
        <taxon>Insecta</taxon>
        <taxon>Pterygota</taxon>
        <taxon>Neoptera</taxon>
        <taxon>Endopterygota</taxon>
        <taxon>Coleoptera</taxon>
        <taxon>Polyphaga</taxon>
        <taxon>Scarabaeiformia</taxon>
        <taxon>Scarabaeidae</taxon>
        <taxon>Rutelinae</taxon>
        <taxon>Popillia</taxon>
    </lineage>
</organism>
<comment type="caution">
    <text evidence="1">The sequence shown here is derived from an EMBL/GenBank/DDBJ whole genome shotgun (WGS) entry which is preliminary data.</text>
</comment>
<name>A0AAW1HR87_POPJA</name>
<proteinExistence type="predicted"/>
<reference evidence="1 2" key="1">
    <citation type="journal article" date="2024" name="BMC Genomics">
        <title>De novo assembly and annotation of Popillia japonica's genome with initial clues to its potential as an invasive pest.</title>
        <authorList>
            <person name="Cucini C."/>
            <person name="Boschi S."/>
            <person name="Funari R."/>
            <person name="Cardaioli E."/>
            <person name="Iannotti N."/>
            <person name="Marturano G."/>
            <person name="Paoli F."/>
            <person name="Bruttini M."/>
            <person name="Carapelli A."/>
            <person name="Frati F."/>
            <person name="Nardi F."/>
        </authorList>
    </citation>
    <scope>NUCLEOTIDE SEQUENCE [LARGE SCALE GENOMIC DNA]</scope>
    <source>
        <strain evidence="1">DMR45628</strain>
    </source>
</reference>